<evidence type="ECO:0000256" key="1">
    <source>
        <dbReference type="ARBA" id="ARBA00022737"/>
    </source>
</evidence>
<proteinExistence type="predicted"/>
<comment type="caution">
    <text evidence="3">The sequence shown here is derived from an EMBL/GenBank/DDBJ whole genome shotgun (WGS) entry which is preliminary data.</text>
</comment>
<keyword evidence="4" id="KW-1185">Reference proteome</keyword>
<dbReference type="EMBL" id="QEAN01000109">
    <property type="protein sequence ID" value="TPX47836.1"/>
    <property type="molecule type" value="Genomic_DNA"/>
</dbReference>
<dbReference type="InterPro" id="IPR011990">
    <property type="entry name" value="TPR-like_helical_dom_sf"/>
</dbReference>
<dbReference type="Gene3D" id="1.25.40.10">
    <property type="entry name" value="Tetratricopeptide repeat domain"/>
    <property type="match status" value="2"/>
</dbReference>
<dbReference type="VEuPathDB" id="FungiDB:SeMB42_g03174"/>
<sequence length="708" mass="80090">MVRVRGLAKVGIVISSSSSAKTAATDAVGSSSRGMNSVRWSQSMPSTILQPPSSGTCGTGASTMPKAAELADNGADKVNHWANQLASGALTPEDALENLVHIVASPYHRSYVTRDHFYLMMEKLRIWQPYRWRDLIDKLERLMGVCGFTPIDFYNSRLRLQTIRTWDHVVDVLEELKDQALVPNNETWDLLLDAVAQAHDKVGCLKVVQTAIAYTSQDIGSGSNSGRIFSEETHTKSLGAFLTTSSDHTEAFQYLTTISTDATKAHYRMMLKSLRRRGDAVGFTEVLNHFLEAGFQIDTHILADLLILEFNKFGYAHAYKMYQELELTYGFKPDLEIYHAMITILGRAPTGELVLRVWEDMATNNVEPTPSIYTEMIATLLANSLSVHAMQYVYLLTANHSPLERQQYQRLIKVFFKANDPQLANEIWKDLVLHHTPTSRAYATQIVGLCDCGKFDDAVQQYEKAPAIGIPYDGIIYSAMIKGSQIAGTPDDGINYLNAYMNSDVTPHIASHNYLWILHRLCKAKRIRDAELVIWQLYRYYKERQLPPPVIFAYEWIIAELLRDLGRERVPSSSNCSNSTKRNSNRQVLPPVAIRGTKPYMRLKDPRGKQEAYKSFAHVRKWMLWMLEAGYYVRKELILSYILKTFRCGHETSVYLLYDYVIGHPTQLAAPLTPAKKAKIYNAVLRMACKCDSPSRVDRIVAEEAGRC</sequence>
<protein>
    <recommendedName>
        <fullName evidence="5">Pentacotripeptide-repeat region of PRORP domain-containing protein</fullName>
    </recommendedName>
</protein>
<evidence type="ECO:0008006" key="5">
    <source>
        <dbReference type="Google" id="ProtNLM"/>
    </source>
</evidence>
<dbReference type="PANTHER" id="PTHR47932:SF44">
    <property type="entry name" value="MIOREX COMPLEX COMPONENT 1"/>
    <property type="match status" value="1"/>
</dbReference>
<keyword evidence="1" id="KW-0677">Repeat</keyword>
<evidence type="ECO:0000256" key="2">
    <source>
        <dbReference type="SAM" id="MobiDB-lite"/>
    </source>
</evidence>
<gene>
    <name evidence="3" type="ORF">SeMB42_g03174</name>
</gene>
<name>A0A507D8M7_9FUNG</name>
<accession>A0A507D8M7</accession>
<dbReference type="Proteomes" id="UP000317494">
    <property type="component" value="Unassembled WGS sequence"/>
</dbReference>
<reference evidence="3 4" key="1">
    <citation type="journal article" date="2019" name="Sci. Rep.">
        <title>Comparative genomics of chytrid fungi reveal insights into the obligate biotrophic and pathogenic lifestyle of Synchytrium endobioticum.</title>
        <authorList>
            <person name="van de Vossenberg B.T.L.H."/>
            <person name="Warris S."/>
            <person name="Nguyen H.D.T."/>
            <person name="van Gent-Pelzer M.P.E."/>
            <person name="Joly D.L."/>
            <person name="van de Geest H.C."/>
            <person name="Bonants P.J.M."/>
            <person name="Smith D.S."/>
            <person name="Levesque C.A."/>
            <person name="van der Lee T.A.J."/>
        </authorList>
    </citation>
    <scope>NUCLEOTIDE SEQUENCE [LARGE SCALE GENOMIC DNA]</scope>
    <source>
        <strain evidence="3 4">MB42</strain>
    </source>
</reference>
<organism evidence="3 4">
    <name type="scientific">Synchytrium endobioticum</name>
    <dbReference type="NCBI Taxonomy" id="286115"/>
    <lineage>
        <taxon>Eukaryota</taxon>
        <taxon>Fungi</taxon>
        <taxon>Fungi incertae sedis</taxon>
        <taxon>Chytridiomycota</taxon>
        <taxon>Chytridiomycota incertae sedis</taxon>
        <taxon>Chytridiomycetes</taxon>
        <taxon>Synchytriales</taxon>
        <taxon>Synchytriaceae</taxon>
        <taxon>Synchytrium</taxon>
    </lineage>
</organism>
<dbReference type="STRING" id="286115.A0A507D8M7"/>
<dbReference type="PANTHER" id="PTHR47932">
    <property type="entry name" value="ATPASE EXPRESSION PROTEIN 3"/>
    <property type="match status" value="1"/>
</dbReference>
<feature type="region of interest" description="Disordered" evidence="2">
    <location>
        <begin position="43"/>
        <end position="62"/>
    </location>
</feature>
<evidence type="ECO:0000313" key="3">
    <source>
        <dbReference type="EMBL" id="TPX47836.1"/>
    </source>
</evidence>
<dbReference type="AlphaFoldDB" id="A0A507D8M7"/>
<evidence type="ECO:0000313" key="4">
    <source>
        <dbReference type="Proteomes" id="UP000317494"/>
    </source>
</evidence>